<reference evidence="2 3" key="1">
    <citation type="submission" date="2013-09" db="EMBL/GenBank/DDBJ databases">
        <authorList>
            <person name="Zeng Z."/>
            <person name="Chen C."/>
        </authorList>
    </citation>
    <scope>NUCLEOTIDE SEQUENCE [LARGE SCALE GENOMIC DNA]</scope>
    <source>
        <strain evidence="2 3">WB 3.3-2</strain>
    </source>
</reference>
<evidence type="ECO:0000313" key="3">
    <source>
        <dbReference type="Proteomes" id="UP000030152"/>
    </source>
</evidence>
<dbReference type="eggNOG" id="ENOG50310VJ">
    <property type="taxonomic scope" value="Bacteria"/>
</dbReference>
<name>A0A0A2M8R6_9FLAO</name>
<keyword evidence="1" id="KW-0472">Membrane</keyword>
<dbReference type="EMBL" id="JRLX01000003">
    <property type="protein sequence ID" value="KGO87848.1"/>
    <property type="molecule type" value="Genomic_DNA"/>
</dbReference>
<dbReference type="AlphaFoldDB" id="A0A0A2M8R6"/>
<keyword evidence="3" id="KW-1185">Reference proteome</keyword>
<evidence type="ECO:0000313" key="2">
    <source>
        <dbReference type="EMBL" id="KGO87848.1"/>
    </source>
</evidence>
<keyword evidence="1" id="KW-0812">Transmembrane</keyword>
<sequence>MGSNAYLYTLSFISMKISTCLFLLLSFSMFAQNKETISREEARINDKIKLSLPYTEFIERYRAADSTATPYAGETCSKSPDVKMVYYRGITFELDNGTLTFKAIDFSKKKHMYMSTSIDWFDHTTSLKSFTKNYPEESEFIEDYETVDGEALKRIILMPDDLAENYEWWFFFKDNKLKSIECHYICK</sequence>
<gene>
    <name evidence="2" type="ORF">Q765_05015</name>
</gene>
<proteinExistence type="predicted"/>
<feature type="transmembrane region" description="Helical" evidence="1">
    <location>
        <begin position="6"/>
        <end position="30"/>
    </location>
</feature>
<dbReference type="STRING" id="1121895.GCA_000378485_01526"/>
<protein>
    <submittedName>
        <fullName evidence="2">Uncharacterized protein</fullName>
    </submittedName>
</protein>
<organism evidence="2 3">
    <name type="scientific">Flavobacterium rivuli WB 3.3-2 = DSM 21788</name>
    <dbReference type="NCBI Taxonomy" id="1121895"/>
    <lineage>
        <taxon>Bacteria</taxon>
        <taxon>Pseudomonadati</taxon>
        <taxon>Bacteroidota</taxon>
        <taxon>Flavobacteriia</taxon>
        <taxon>Flavobacteriales</taxon>
        <taxon>Flavobacteriaceae</taxon>
        <taxon>Flavobacterium</taxon>
    </lineage>
</organism>
<comment type="caution">
    <text evidence="2">The sequence shown here is derived from an EMBL/GenBank/DDBJ whole genome shotgun (WGS) entry which is preliminary data.</text>
</comment>
<accession>A0A0A2M8R6</accession>
<keyword evidence="1" id="KW-1133">Transmembrane helix</keyword>
<dbReference type="Proteomes" id="UP000030152">
    <property type="component" value="Unassembled WGS sequence"/>
</dbReference>
<evidence type="ECO:0000256" key="1">
    <source>
        <dbReference type="SAM" id="Phobius"/>
    </source>
</evidence>